<protein>
    <submittedName>
        <fullName evidence="1">Uncharacterized protein</fullName>
    </submittedName>
</protein>
<organism evidence="1">
    <name type="scientific">Lygus hesperus</name>
    <name type="common">Western plant bug</name>
    <dbReference type="NCBI Taxonomy" id="30085"/>
    <lineage>
        <taxon>Eukaryota</taxon>
        <taxon>Metazoa</taxon>
        <taxon>Ecdysozoa</taxon>
        <taxon>Arthropoda</taxon>
        <taxon>Hexapoda</taxon>
        <taxon>Insecta</taxon>
        <taxon>Pterygota</taxon>
        <taxon>Neoptera</taxon>
        <taxon>Paraneoptera</taxon>
        <taxon>Hemiptera</taxon>
        <taxon>Heteroptera</taxon>
        <taxon>Panheteroptera</taxon>
        <taxon>Cimicomorpha</taxon>
        <taxon>Miridae</taxon>
        <taxon>Mirini</taxon>
        <taxon>Lygus</taxon>
    </lineage>
</organism>
<dbReference type="AlphaFoldDB" id="A0A146M9D8"/>
<dbReference type="EMBL" id="GDHC01002271">
    <property type="protein sequence ID" value="JAQ16358.1"/>
    <property type="molecule type" value="Transcribed_RNA"/>
</dbReference>
<sequence length="102" mass="12140">MYQVERYHNFPLEADLKATRLNFLSLCERCTAKEMQVKDSIDKGPKSLPPLHELFAASVYLTCQRQFCNLFFYENWYKFRAMPKFRRAVMQFKEAASADLKE</sequence>
<reference evidence="1" key="1">
    <citation type="journal article" date="2016" name="Gigascience">
        <title>De novo construction of an expanded transcriptome assembly for the western tarnished plant bug, Lygus hesperus.</title>
        <authorList>
            <person name="Tassone E.E."/>
            <person name="Geib S.M."/>
            <person name="Hall B."/>
            <person name="Fabrick J.A."/>
            <person name="Brent C.S."/>
            <person name="Hull J.J."/>
        </authorList>
    </citation>
    <scope>NUCLEOTIDE SEQUENCE</scope>
</reference>
<proteinExistence type="predicted"/>
<gene>
    <name evidence="1" type="ORF">g.9066</name>
</gene>
<evidence type="ECO:0000313" key="1">
    <source>
        <dbReference type="EMBL" id="JAQ16358.1"/>
    </source>
</evidence>
<name>A0A146M9D8_LYGHE</name>
<accession>A0A146M9D8</accession>